<sequence length="120" mass="13808">MGSLEPSLPLHAVILPFMAKGHTLPLLHLAGVLLGRQPPLSSPKHCKTLTPLRMQWLLFEEKIPEENKVKEKKTNEEEKKEEEKKLEESKDDKESKEESAPSEIMQDTTFAMHGYFKHDF</sequence>
<protein>
    <submittedName>
        <fullName evidence="2">Uncharacterized protein</fullName>
    </submittedName>
</protein>
<accession>A0A445M188</accession>
<evidence type="ECO:0000256" key="1">
    <source>
        <dbReference type="SAM" id="MobiDB-lite"/>
    </source>
</evidence>
<feature type="compositionally biased region" description="Basic and acidic residues" evidence="1">
    <location>
        <begin position="65"/>
        <end position="99"/>
    </location>
</feature>
<dbReference type="Proteomes" id="UP000289340">
    <property type="component" value="Chromosome 1"/>
</dbReference>
<evidence type="ECO:0000313" key="3">
    <source>
        <dbReference type="Proteomes" id="UP000289340"/>
    </source>
</evidence>
<feature type="region of interest" description="Disordered" evidence="1">
    <location>
        <begin position="65"/>
        <end position="108"/>
    </location>
</feature>
<dbReference type="EMBL" id="QZWG01000001">
    <property type="protein sequence ID" value="RZC29296.1"/>
    <property type="molecule type" value="Genomic_DNA"/>
</dbReference>
<gene>
    <name evidence="2" type="ORF">D0Y65_001033</name>
</gene>
<keyword evidence="3" id="KW-1185">Reference proteome</keyword>
<organism evidence="2 3">
    <name type="scientific">Glycine soja</name>
    <name type="common">Wild soybean</name>
    <dbReference type="NCBI Taxonomy" id="3848"/>
    <lineage>
        <taxon>Eukaryota</taxon>
        <taxon>Viridiplantae</taxon>
        <taxon>Streptophyta</taxon>
        <taxon>Embryophyta</taxon>
        <taxon>Tracheophyta</taxon>
        <taxon>Spermatophyta</taxon>
        <taxon>Magnoliopsida</taxon>
        <taxon>eudicotyledons</taxon>
        <taxon>Gunneridae</taxon>
        <taxon>Pentapetalae</taxon>
        <taxon>rosids</taxon>
        <taxon>fabids</taxon>
        <taxon>Fabales</taxon>
        <taxon>Fabaceae</taxon>
        <taxon>Papilionoideae</taxon>
        <taxon>50 kb inversion clade</taxon>
        <taxon>NPAAA clade</taxon>
        <taxon>indigoferoid/millettioid clade</taxon>
        <taxon>Phaseoleae</taxon>
        <taxon>Glycine</taxon>
        <taxon>Glycine subgen. Soja</taxon>
    </lineage>
</organism>
<reference evidence="2 3" key="1">
    <citation type="submission" date="2018-09" db="EMBL/GenBank/DDBJ databases">
        <title>A high-quality reference genome of wild soybean provides a powerful tool to mine soybean genomes.</title>
        <authorList>
            <person name="Xie M."/>
            <person name="Chung C.Y.L."/>
            <person name="Li M.-W."/>
            <person name="Wong F.-L."/>
            <person name="Chan T.-F."/>
            <person name="Lam H.-M."/>
        </authorList>
    </citation>
    <scope>NUCLEOTIDE SEQUENCE [LARGE SCALE GENOMIC DNA]</scope>
    <source>
        <strain evidence="3">cv. W05</strain>
        <tissue evidence="2">Hypocotyl of etiolated seedlings</tissue>
    </source>
</reference>
<proteinExistence type="predicted"/>
<comment type="caution">
    <text evidence="2">The sequence shown here is derived from an EMBL/GenBank/DDBJ whole genome shotgun (WGS) entry which is preliminary data.</text>
</comment>
<name>A0A445M188_GLYSO</name>
<dbReference type="AlphaFoldDB" id="A0A445M188"/>
<evidence type="ECO:0000313" key="2">
    <source>
        <dbReference type="EMBL" id="RZC29296.1"/>
    </source>
</evidence>